<dbReference type="AlphaFoldDB" id="A0A023BB55"/>
<dbReference type="EMBL" id="AFNH02000256">
    <property type="protein sequence ID" value="EZG78675.1"/>
    <property type="molecule type" value="Genomic_DNA"/>
</dbReference>
<keyword evidence="3" id="KW-1185">Reference proteome</keyword>
<dbReference type="RefSeq" id="XP_011129212.1">
    <property type="nucleotide sequence ID" value="XM_011130910.1"/>
</dbReference>
<comment type="caution">
    <text evidence="2">The sequence shown here is derived from an EMBL/GenBank/DDBJ whole genome shotgun (WGS) entry which is preliminary data.</text>
</comment>
<dbReference type="Proteomes" id="UP000019763">
    <property type="component" value="Unassembled WGS sequence"/>
</dbReference>
<evidence type="ECO:0000313" key="2">
    <source>
        <dbReference type="EMBL" id="EZG78675.1"/>
    </source>
</evidence>
<accession>A0A023BB55</accession>
<gene>
    <name evidence="2" type="ORF">GNI_033400</name>
</gene>
<feature type="region of interest" description="Disordered" evidence="1">
    <location>
        <begin position="232"/>
        <end position="252"/>
    </location>
</feature>
<organism evidence="2 3">
    <name type="scientific">Gregarina niphandrodes</name>
    <name type="common">Septate eugregarine</name>
    <dbReference type="NCBI Taxonomy" id="110365"/>
    <lineage>
        <taxon>Eukaryota</taxon>
        <taxon>Sar</taxon>
        <taxon>Alveolata</taxon>
        <taxon>Apicomplexa</taxon>
        <taxon>Conoidasida</taxon>
        <taxon>Gregarinasina</taxon>
        <taxon>Eugregarinorida</taxon>
        <taxon>Gregarinidae</taxon>
        <taxon>Gregarina</taxon>
    </lineage>
</organism>
<name>A0A023BB55_GRENI</name>
<evidence type="ECO:0000256" key="1">
    <source>
        <dbReference type="SAM" id="MobiDB-lite"/>
    </source>
</evidence>
<dbReference type="GeneID" id="22911332"/>
<sequence>MKCLIIESGVSKLRLGGLLAMDVCGPYVDSGPTLDKGLTQHEKTFNESFEGLGESGRAYLRTAVGVSASDQLFVRWLLDPWTETECADSWLDEVLDEEPVRLAPEEYFLDGQELHRLKQLSVLAPRYLSTAEKSRLVQSVWKWLENTSITIHLEDETVVSLKPKDEARVRGLPWLSQQHIQLWRWSSHITNAPAIAWRVTDPEGRLYHASTMLPPPHEDDWPFDSIHHSAPNPDRVTTEWSPEEPGNQLRRGPETSAIGEEQLFVLPVQEWARLHEVLGSNRFEQFIFEFKRYLQKYPECRVNFADGRTFTLVPEEDGLTWHAKINPDAKANPDRQ</sequence>
<protein>
    <submittedName>
        <fullName evidence="2">Uncharacterized protein</fullName>
    </submittedName>
</protein>
<evidence type="ECO:0000313" key="3">
    <source>
        <dbReference type="Proteomes" id="UP000019763"/>
    </source>
</evidence>
<reference evidence="2" key="1">
    <citation type="submission" date="2013-12" db="EMBL/GenBank/DDBJ databases">
        <authorList>
            <person name="Omoto C.K."/>
            <person name="Sibley D."/>
            <person name="Venepally P."/>
            <person name="Hadjithomas M."/>
            <person name="Karamycheva S."/>
            <person name="Brunk B."/>
            <person name="Roos D."/>
            <person name="Caler E."/>
            <person name="Lorenzi H."/>
        </authorList>
    </citation>
    <scope>NUCLEOTIDE SEQUENCE</scope>
</reference>
<dbReference type="VEuPathDB" id="CryptoDB:GNI_033400"/>
<proteinExistence type="predicted"/>